<dbReference type="Proteomes" id="UP000094378">
    <property type="component" value="Chromosome"/>
</dbReference>
<feature type="transmembrane region" description="Helical" evidence="1">
    <location>
        <begin position="250"/>
        <end position="272"/>
    </location>
</feature>
<feature type="transmembrane region" description="Helical" evidence="1">
    <location>
        <begin position="32"/>
        <end position="51"/>
    </location>
</feature>
<evidence type="ECO:0000256" key="1">
    <source>
        <dbReference type="SAM" id="Phobius"/>
    </source>
</evidence>
<dbReference type="KEGG" id="shj:SHELI_v1c07100"/>
<organism evidence="2 3">
    <name type="scientific">Spiroplasma helicoides</name>
    <dbReference type="NCBI Taxonomy" id="216938"/>
    <lineage>
        <taxon>Bacteria</taxon>
        <taxon>Bacillati</taxon>
        <taxon>Mycoplasmatota</taxon>
        <taxon>Mollicutes</taxon>
        <taxon>Entomoplasmatales</taxon>
        <taxon>Spiroplasmataceae</taxon>
        <taxon>Spiroplasma</taxon>
    </lineage>
</organism>
<keyword evidence="1" id="KW-0472">Membrane</keyword>
<dbReference type="OrthoDB" id="391926at2"/>
<feature type="transmembrane region" description="Helical" evidence="1">
    <location>
        <begin position="102"/>
        <end position="128"/>
    </location>
</feature>
<feature type="transmembrane region" description="Helical" evidence="1">
    <location>
        <begin position="170"/>
        <end position="193"/>
    </location>
</feature>
<keyword evidence="1" id="KW-0812">Transmembrane</keyword>
<name>A0A1B3SL55_9MOLU</name>
<accession>A0A1B3SL55</accession>
<feature type="transmembrane region" description="Helical" evidence="1">
    <location>
        <begin position="200"/>
        <end position="221"/>
    </location>
</feature>
<feature type="transmembrane region" description="Helical" evidence="1">
    <location>
        <begin position="140"/>
        <end position="164"/>
    </location>
</feature>
<keyword evidence="3" id="KW-1185">Reference proteome</keyword>
<keyword evidence="1" id="KW-1133">Transmembrane helix</keyword>
<protein>
    <submittedName>
        <fullName evidence="2">ABC transporter permease</fullName>
    </submittedName>
</protein>
<reference evidence="2 3" key="1">
    <citation type="submission" date="2016-08" db="EMBL/GenBank/DDBJ databases">
        <title>Complete genome sequence of Spiroplasma helicoides TABS-2 (DSM 22551).</title>
        <authorList>
            <person name="Shen W.-Y."/>
            <person name="Lo W.-S."/>
            <person name="Lai Y.-C."/>
            <person name="Kuo C.-H."/>
        </authorList>
    </citation>
    <scope>NUCLEOTIDE SEQUENCE [LARGE SCALE GENOMIC DNA]</scope>
    <source>
        <strain evidence="2 3">TABS-2</strain>
    </source>
</reference>
<evidence type="ECO:0000313" key="3">
    <source>
        <dbReference type="Proteomes" id="UP000094378"/>
    </source>
</evidence>
<sequence>MEKKWRIKLRTGLVSFSSLYRLSFKTYLRSPINVFLGIFLFYFICLMWLLFRSDDPFILASATGAIIVRNSIHMLYRNLSIHKVTGFSTKLEFTPVNPVSLLLAHITANLTIVSIACAGLMGIVSILFGHQRLLIANVNWYMYISGALLLYITFVLMCFIMYIYVNDVPLAMIFANMFYIISWYFLGCAYPYYILSKYQILNWIMYFFPARYMMNVMQAGWVNSTNLKYTDTLNAGKYNVDWKLTDHLTLPYFVTLGIIIFLVIVLATTIIFKLNKHKKDSYGASLIQKLSSRYISEIKRCGSLEDLKNLRNNHLKEIGYNKRGFNYGKINNKSSKESKSKPN</sequence>
<dbReference type="RefSeq" id="WP_069116764.1">
    <property type="nucleotide sequence ID" value="NZ_CP017015.1"/>
</dbReference>
<dbReference type="AlphaFoldDB" id="A0A1B3SL55"/>
<dbReference type="EMBL" id="CP017015">
    <property type="protein sequence ID" value="AOG60659.1"/>
    <property type="molecule type" value="Genomic_DNA"/>
</dbReference>
<dbReference type="STRING" id="216938.SHELI_v1c07100"/>
<evidence type="ECO:0000313" key="2">
    <source>
        <dbReference type="EMBL" id="AOG60659.1"/>
    </source>
</evidence>
<proteinExistence type="predicted"/>
<gene>
    <name evidence="2" type="ORF">SHELI_v1c07100</name>
</gene>